<dbReference type="AlphaFoldDB" id="A0A0F9JQ23"/>
<organism evidence="1">
    <name type="scientific">marine sediment metagenome</name>
    <dbReference type="NCBI Taxonomy" id="412755"/>
    <lineage>
        <taxon>unclassified sequences</taxon>
        <taxon>metagenomes</taxon>
        <taxon>ecological metagenomes</taxon>
    </lineage>
</organism>
<accession>A0A0F9JQ23</accession>
<reference evidence="1" key="1">
    <citation type="journal article" date="2015" name="Nature">
        <title>Complex archaea that bridge the gap between prokaryotes and eukaryotes.</title>
        <authorList>
            <person name="Spang A."/>
            <person name="Saw J.H."/>
            <person name="Jorgensen S.L."/>
            <person name="Zaremba-Niedzwiedzka K."/>
            <person name="Martijn J."/>
            <person name="Lind A.E."/>
            <person name="van Eijk R."/>
            <person name="Schleper C."/>
            <person name="Guy L."/>
            <person name="Ettema T.J."/>
        </authorList>
    </citation>
    <scope>NUCLEOTIDE SEQUENCE</scope>
</reference>
<proteinExistence type="predicted"/>
<name>A0A0F9JQ23_9ZZZZ</name>
<sequence>MPRINGERWRHWRNYSRAMKMLISALVIFGQLMNLGSILASALEVAEQGSANLDNRTPMW</sequence>
<dbReference type="EMBL" id="LAZR01009548">
    <property type="protein sequence ID" value="KKM71959.1"/>
    <property type="molecule type" value="Genomic_DNA"/>
</dbReference>
<protein>
    <submittedName>
        <fullName evidence="1">Uncharacterized protein</fullName>
    </submittedName>
</protein>
<comment type="caution">
    <text evidence="1">The sequence shown here is derived from an EMBL/GenBank/DDBJ whole genome shotgun (WGS) entry which is preliminary data.</text>
</comment>
<evidence type="ECO:0000313" key="1">
    <source>
        <dbReference type="EMBL" id="KKM71959.1"/>
    </source>
</evidence>
<gene>
    <name evidence="1" type="ORF">LCGC14_1425300</name>
</gene>